<dbReference type="GeneID" id="97489765"/>
<reference evidence="3" key="4">
    <citation type="submission" date="2016-08" db="EMBL/GenBank/DDBJ databases">
        <title>Sequencing, assembly and comparative genomics of S. aureofaciens ATCC 10762.</title>
        <authorList>
            <person name="Gradnigo J.S."/>
            <person name="Johnson N."/>
            <person name="Somerville G.A."/>
        </authorList>
    </citation>
    <scope>NUCLEOTIDE SEQUENCE [LARGE SCALE GENOMIC DNA]</scope>
    <source>
        <strain evidence="3">ATCC 10762 / DSM 40127 / CCM 3239 / JCM 4008 / LMG 5968 / NBRC 12843 / NCIMB 8234 / A-377</strain>
    </source>
</reference>
<evidence type="ECO:0000313" key="2">
    <source>
        <dbReference type="EMBL" id="OEV39114.1"/>
    </source>
</evidence>
<keyword evidence="3" id="KW-1185">Reference proteome</keyword>
<accession>A0A1E7NEL9</accession>
<reference evidence="1 4" key="1">
    <citation type="journal article" date="2014" name="Int. J. Syst. Evol. Microbiol.">
        <title>Complete genome sequence of Corynebacterium casei LMG S-19264T (=DSM 44701T), isolated from a smear-ripened cheese.</title>
        <authorList>
            <consortium name="US DOE Joint Genome Institute (JGI-PGF)"/>
            <person name="Walter F."/>
            <person name="Albersmeier A."/>
            <person name="Kalinowski J."/>
            <person name="Ruckert C."/>
        </authorList>
    </citation>
    <scope>NUCLEOTIDE SEQUENCE [LARGE SCALE GENOMIC DNA]</scope>
    <source>
        <strain evidence="1 4">JCM 4434</strain>
    </source>
</reference>
<reference evidence="2 3" key="2">
    <citation type="submission" date="2014-07" db="EMBL/GenBank/DDBJ databases">
        <authorList>
            <person name="Zhang J.E."/>
            <person name="Yang H."/>
            <person name="Guo J."/>
            <person name="Deng Z."/>
            <person name="Luo H."/>
            <person name="Luo M."/>
            <person name="Zhao B."/>
        </authorList>
    </citation>
    <scope>NUCLEOTIDE SEQUENCE [LARGE SCALE GENOMIC DNA]</scope>
    <source>
        <strain evidence="2">ATCC 10762</strain>
        <strain evidence="3">ATCC 10762 / DSM 40127 / CCM 3239 / JCM 4008 / LMG 5968 / NBRC 12843 / NCIMB 8234 / A-377</strain>
    </source>
</reference>
<dbReference type="RefSeq" id="WP_030557180.1">
    <property type="nucleotide sequence ID" value="NZ_BMUB01000033.1"/>
</dbReference>
<protein>
    <submittedName>
        <fullName evidence="2">Uncharacterized protein</fullName>
    </submittedName>
</protein>
<accession>A0A8H9LYZ6</accession>
<dbReference type="Proteomes" id="UP000037395">
    <property type="component" value="Unassembled WGS sequence"/>
</dbReference>
<evidence type="ECO:0000313" key="4">
    <source>
        <dbReference type="Proteomes" id="UP000610124"/>
    </source>
</evidence>
<dbReference type="AlphaFoldDB" id="A0A1E7NEL9"/>
<dbReference type="OrthoDB" id="3870586at2"/>
<dbReference type="EMBL" id="JPRF03000002">
    <property type="protein sequence ID" value="OEV39114.1"/>
    <property type="molecule type" value="Genomic_DNA"/>
</dbReference>
<evidence type="ECO:0000313" key="1">
    <source>
        <dbReference type="EMBL" id="GGV04292.1"/>
    </source>
</evidence>
<organism evidence="2 3">
    <name type="scientific">Kitasatospora aureofaciens</name>
    <name type="common">Streptomyces aureofaciens</name>
    <dbReference type="NCBI Taxonomy" id="1894"/>
    <lineage>
        <taxon>Bacteria</taxon>
        <taxon>Bacillati</taxon>
        <taxon>Actinomycetota</taxon>
        <taxon>Actinomycetes</taxon>
        <taxon>Kitasatosporales</taxon>
        <taxon>Streptomycetaceae</taxon>
        <taxon>Kitasatospora</taxon>
    </lineage>
</organism>
<reference evidence="1" key="5">
    <citation type="submission" date="2020-09" db="EMBL/GenBank/DDBJ databases">
        <authorList>
            <person name="Sun Q."/>
            <person name="Ohkuma M."/>
        </authorList>
    </citation>
    <scope>NUCLEOTIDE SEQUENCE</scope>
    <source>
        <strain evidence="1">JCM 4434</strain>
    </source>
</reference>
<reference evidence="2" key="3">
    <citation type="submission" date="2016-08" db="EMBL/GenBank/DDBJ databases">
        <title>Sequencing, Assembly and Comparative Genomics of S. aureofaciens ATCC 10762.</title>
        <authorList>
            <person name="Gradnigo J.S."/>
            <person name="Johnson N."/>
            <person name="Somerville G.A."/>
        </authorList>
    </citation>
    <scope>NUCLEOTIDE SEQUENCE [LARGE SCALE GENOMIC DNA]</scope>
    <source>
        <strain evidence="2">ATCC 10762</strain>
    </source>
</reference>
<evidence type="ECO:0000313" key="3">
    <source>
        <dbReference type="Proteomes" id="UP000037395"/>
    </source>
</evidence>
<gene>
    <name evidence="1" type="ORF">GCM10010502_68730</name>
    <name evidence="2" type="ORF">HS99_0018695</name>
</gene>
<dbReference type="EMBL" id="BMUB01000033">
    <property type="protein sequence ID" value="GGV04292.1"/>
    <property type="molecule type" value="Genomic_DNA"/>
</dbReference>
<proteinExistence type="predicted"/>
<dbReference type="Proteomes" id="UP000610124">
    <property type="component" value="Unassembled WGS sequence"/>
</dbReference>
<sequence length="330" mass="36683">MTDTTRPDPARAAAPERLELALYSSRPAPADRDLGRPILDSPLVRGSMWLRWTRHDGIRTLHHGADLARGWVEKDVDGLDGWVALVDGRIVRSARPGLAVPEPVVHAESWEAGATLHAALAQHPNHPEHAPDEDDDQEHGLLGGIRSRVRRKAAGMTLETIQQALHRARDDERAADRHADAGDEAAYATAAAVCAEWQRVRDHTAETRAERYDPDHDTALQHALRREHHRQDVAECAREATHQARQTTDAAHRRLAGTAAQPLYTALDRAGLHALTDDDHQAVRDLTRTLDPATLRQVMSWLERTRTAAFALRGTGQASPVRPVVRRRQF</sequence>
<dbReference type="KEGG" id="kau:B6264_30970"/>
<comment type="caution">
    <text evidence="2">The sequence shown here is derived from an EMBL/GenBank/DDBJ whole genome shotgun (WGS) entry which is preliminary data.</text>
</comment>
<name>A0A1E7NEL9_KITAU</name>